<dbReference type="Pfam" id="PF12694">
    <property type="entry name" value="cpYpsA"/>
    <property type="match status" value="2"/>
</dbReference>
<evidence type="ECO:0000256" key="1">
    <source>
        <dbReference type="SAM" id="MobiDB-lite"/>
    </source>
</evidence>
<dbReference type="Gene3D" id="3.40.50.450">
    <property type="match status" value="2"/>
</dbReference>
<keyword evidence="3" id="KW-1185">Reference proteome</keyword>
<gene>
    <name evidence="2" type="ORF">F8M41_020237</name>
</gene>
<dbReference type="OrthoDB" id="10446618at2759"/>
<comment type="caution">
    <text evidence="2">The sequence shown here is derived from an EMBL/GenBank/DDBJ whole genome shotgun (WGS) entry which is preliminary data.</text>
</comment>
<organism evidence="2 3">
    <name type="scientific">Gigaspora margarita</name>
    <dbReference type="NCBI Taxonomy" id="4874"/>
    <lineage>
        <taxon>Eukaryota</taxon>
        <taxon>Fungi</taxon>
        <taxon>Fungi incertae sedis</taxon>
        <taxon>Mucoromycota</taxon>
        <taxon>Glomeromycotina</taxon>
        <taxon>Glomeromycetes</taxon>
        <taxon>Diversisporales</taxon>
        <taxon>Gigasporaceae</taxon>
        <taxon>Gigaspora</taxon>
    </lineage>
</organism>
<accession>A0A8H4AIQ1</accession>
<name>A0A8H4AIQ1_GIGMA</name>
<dbReference type="InterPro" id="IPR024755">
    <property type="entry name" value="cpYpsA"/>
</dbReference>
<feature type="region of interest" description="Disordered" evidence="1">
    <location>
        <begin position="93"/>
        <end position="211"/>
    </location>
</feature>
<protein>
    <submittedName>
        <fullName evidence="2">Molybdenum cofactor carrier</fullName>
    </submittedName>
</protein>
<evidence type="ECO:0000313" key="3">
    <source>
        <dbReference type="Proteomes" id="UP000439903"/>
    </source>
</evidence>
<dbReference type="EMBL" id="WTPW01000550">
    <property type="protein sequence ID" value="KAF0500620.1"/>
    <property type="molecule type" value="Genomic_DNA"/>
</dbReference>
<sequence length="291" mass="34365">MTQPNFTIRADGQIGVSQGVLDASMRFKTENMNTAIEITGYCSSDRRIEGSLLPQKFSFLENGEGDIFRAIEQNIEVSSGTLILCFENNDNETKSKEETNHEKETKHKEETKLDDYKEEIKHYEHEEETKNNEHEKEAKHDDETKYKEEIKHEKETKHKEETKPDDYEEETKHDEHEKETKHDEHKEEAKHDKHEEEAKHNEHDNETKYDEETNHAINEAKKFRKPLKIVNLCGNSQKHNIKQVSNWVKVNKIRHLNIKGPRESNALGIYKKTDSFIYNLLNEMKNSKELY</sequence>
<reference evidence="2 3" key="1">
    <citation type="journal article" date="2019" name="Environ. Microbiol.">
        <title>At the nexus of three kingdoms: the genome of the mycorrhizal fungus Gigaspora margarita provides insights into plant, endobacterial and fungal interactions.</title>
        <authorList>
            <person name="Venice F."/>
            <person name="Ghignone S."/>
            <person name="Salvioli di Fossalunga A."/>
            <person name="Amselem J."/>
            <person name="Novero M."/>
            <person name="Xianan X."/>
            <person name="Sedzielewska Toro K."/>
            <person name="Morin E."/>
            <person name="Lipzen A."/>
            <person name="Grigoriev I.V."/>
            <person name="Henrissat B."/>
            <person name="Martin F.M."/>
            <person name="Bonfante P."/>
        </authorList>
    </citation>
    <scope>NUCLEOTIDE SEQUENCE [LARGE SCALE GENOMIC DNA]</scope>
    <source>
        <strain evidence="2 3">BEG34</strain>
    </source>
</reference>
<dbReference type="Proteomes" id="UP000439903">
    <property type="component" value="Unassembled WGS sequence"/>
</dbReference>
<dbReference type="AlphaFoldDB" id="A0A8H4AIQ1"/>
<proteinExistence type="predicted"/>
<evidence type="ECO:0000313" key="2">
    <source>
        <dbReference type="EMBL" id="KAF0500620.1"/>
    </source>
</evidence>